<evidence type="ECO:0000259" key="6">
    <source>
        <dbReference type="Pfam" id="PF00449"/>
    </source>
</evidence>
<evidence type="ECO:0000259" key="7">
    <source>
        <dbReference type="Pfam" id="PF01979"/>
    </source>
</evidence>
<dbReference type="PANTHER" id="PTHR11647:SF1">
    <property type="entry name" value="COLLAPSIN RESPONSE MEDIATOR PROTEIN"/>
    <property type="match status" value="1"/>
</dbReference>
<dbReference type="Gene3D" id="3.20.20.140">
    <property type="entry name" value="Metal-dependent hydrolases"/>
    <property type="match status" value="1"/>
</dbReference>
<dbReference type="InterPro" id="IPR011612">
    <property type="entry name" value="Urease_alpha_N_dom"/>
</dbReference>
<keyword evidence="3" id="KW-0479">Metal-binding</keyword>
<evidence type="ECO:0000256" key="2">
    <source>
        <dbReference type="ARBA" id="ARBA00008829"/>
    </source>
</evidence>
<dbReference type="InterPro" id="IPR011778">
    <property type="entry name" value="Hydantoinase/dihydroPyrase"/>
</dbReference>
<dbReference type="CDD" id="cd01314">
    <property type="entry name" value="D-HYD"/>
    <property type="match status" value="1"/>
</dbReference>
<keyword evidence="4 8" id="KW-0378">Hydrolase</keyword>
<gene>
    <name evidence="8" type="primary">hydA</name>
    <name evidence="8" type="ORF">KEU06_20645</name>
</gene>
<feature type="domain" description="Amidohydrolase-related" evidence="7">
    <location>
        <begin position="68"/>
        <end position="440"/>
    </location>
</feature>
<dbReference type="FunFam" id="3.20.20.140:FF:000076">
    <property type="entry name" value="Dihydropyrimidinase like 2"/>
    <property type="match status" value="1"/>
</dbReference>
<dbReference type="GO" id="GO:0046872">
    <property type="term" value="F:metal ion binding"/>
    <property type="evidence" value="ECO:0007669"/>
    <property type="project" value="UniProtKB-KW"/>
</dbReference>
<dbReference type="InterPro" id="IPR006680">
    <property type="entry name" value="Amidohydro-rel"/>
</dbReference>
<dbReference type="GO" id="GO:0004157">
    <property type="term" value="F:dihydropyrimidinase activity"/>
    <property type="evidence" value="ECO:0007669"/>
    <property type="project" value="UniProtKB-EC"/>
</dbReference>
<dbReference type="NCBIfam" id="TIGR02033">
    <property type="entry name" value="D-hydantoinase"/>
    <property type="match status" value="1"/>
</dbReference>
<dbReference type="SUPFAM" id="SSF51556">
    <property type="entry name" value="Metallo-dependent hydrolases"/>
    <property type="match status" value="1"/>
</dbReference>
<organism evidence="8 9">
    <name type="scientific">Pseudaminobacter soli</name>
    <name type="common">ex Zhang et al. 2022</name>
    <dbReference type="NCBI Taxonomy" id="2831468"/>
    <lineage>
        <taxon>Bacteria</taxon>
        <taxon>Pseudomonadati</taxon>
        <taxon>Pseudomonadota</taxon>
        <taxon>Alphaproteobacteria</taxon>
        <taxon>Hyphomicrobiales</taxon>
        <taxon>Phyllobacteriaceae</taxon>
        <taxon>Pseudaminobacter</taxon>
    </lineage>
</organism>
<dbReference type="AlphaFoldDB" id="A0A942E4I6"/>
<dbReference type="EC" id="3.5.2.2" evidence="8"/>
<evidence type="ECO:0000256" key="1">
    <source>
        <dbReference type="ARBA" id="ARBA00001947"/>
    </source>
</evidence>
<dbReference type="GO" id="GO:0005829">
    <property type="term" value="C:cytosol"/>
    <property type="evidence" value="ECO:0007669"/>
    <property type="project" value="TreeGrafter"/>
</dbReference>
<dbReference type="PANTHER" id="PTHR11647">
    <property type="entry name" value="HYDRANTOINASE/DIHYDROPYRIMIDINASE FAMILY MEMBER"/>
    <property type="match status" value="1"/>
</dbReference>
<feature type="domain" description="Urease alpha-subunit N-terminal" evidence="6">
    <location>
        <begin position="15"/>
        <end position="52"/>
    </location>
</feature>
<reference evidence="8" key="1">
    <citation type="submission" date="2021-04" db="EMBL/GenBank/DDBJ databases">
        <title>Pseudaminobacter soli sp. nov., isolated from paddy soil contaminated by heavy metals.</title>
        <authorList>
            <person name="Zhang K."/>
        </authorList>
    </citation>
    <scope>NUCLEOTIDE SEQUENCE</scope>
    <source>
        <strain evidence="8">19-2017</strain>
    </source>
</reference>
<keyword evidence="9" id="KW-1185">Reference proteome</keyword>
<evidence type="ECO:0000256" key="5">
    <source>
        <dbReference type="PIRSR" id="PIRSR611778-50"/>
    </source>
</evidence>
<sequence length="480" mass="52527">MLSSGPESHPWATDERKRLVLDLVIENGLLVTAASTSRADLGIKDGKIVQIGGELGETRRRIDAAGKYVIPGGVDVHTHLDAPGDGFNTADDFLTGTIAAACGGTTTIVDFCQQRRGQSLQDALADWHRKAEGKAVVDYGFHIIVVDFNPAVEEELLSLPQQGITSFKVFMAYKGAQMVDDRTLVRTLAQARKSGALVMVHAENGDAADFLIEENLKVGNTAPKYHALSRPPRVESEATARAIAMAEIAGAPVYIVHLTCTEALEEILVGRRRGVDVRAETCTHYLYATKEDLAREGFEGAKWVFTPPARSEQDQHALWRALGEGTLQAVSSDHASWSYEKHKTLGRSDFSKIPNGAPGIEERLTMVYQGVNEGRLSINRFVELVATNPARLFGLFPEKGTIAVGSDADIVVWDPDATATIRQADLHHKVDYTLYEGKQVHGLPLTVVRRGEMIVENRHFVGKAGTGNFIKRRPYHRSSL</sequence>
<comment type="similarity">
    <text evidence="2">Belongs to the metallo-dependent hydrolases superfamily. Hydantoinase/dihydropyrimidinase family.</text>
</comment>
<dbReference type="Proteomes" id="UP000680348">
    <property type="component" value="Unassembled WGS sequence"/>
</dbReference>
<dbReference type="InterPro" id="IPR011059">
    <property type="entry name" value="Metal-dep_hydrolase_composite"/>
</dbReference>
<dbReference type="Pfam" id="PF01979">
    <property type="entry name" value="Amidohydro_1"/>
    <property type="match status" value="1"/>
</dbReference>
<comment type="cofactor">
    <cofactor evidence="1">
        <name>Zn(2+)</name>
        <dbReference type="ChEBI" id="CHEBI:29105"/>
    </cofactor>
</comment>
<evidence type="ECO:0000313" key="8">
    <source>
        <dbReference type="EMBL" id="MBS3651023.1"/>
    </source>
</evidence>
<feature type="modified residue" description="N6-carboxylysine" evidence="5">
    <location>
        <position position="168"/>
    </location>
</feature>
<dbReference type="EMBL" id="JAGWCR010000011">
    <property type="protein sequence ID" value="MBS3651023.1"/>
    <property type="molecule type" value="Genomic_DNA"/>
</dbReference>
<protein>
    <submittedName>
        <fullName evidence="8">Dihydropyrimidinase</fullName>
        <ecNumber evidence="8">3.5.2.2</ecNumber>
    </submittedName>
</protein>
<comment type="PTM">
    <text evidence="5">Carbamylation allows a single lysine to coordinate two divalent metal cations.</text>
</comment>
<dbReference type="Pfam" id="PF00449">
    <property type="entry name" value="Urease_alpha"/>
    <property type="match status" value="1"/>
</dbReference>
<dbReference type="InterPro" id="IPR032466">
    <property type="entry name" value="Metal_Hydrolase"/>
</dbReference>
<dbReference type="InterPro" id="IPR050378">
    <property type="entry name" value="Metallo-dep_Hydrolases_sf"/>
</dbReference>
<evidence type="ECO:0000256" key="4">
    <source>
        <dbReference type="ARBA" id="ARBA00022801"/>
    </source>
</evidence>
<dbReference type="Gene3D" id="2.30.40.10">
    <property type="entry name" value="Urease, subunit C, domain 1"/>
    <property type="match status" value="1"/>
</dbReference>
<evidence type="ECO:0000313" key="9">
    <source>
        <dbReference type="Proteomes" id="UP000680348"/>
    </source>
</evidence>
<evidence type="ECO:0000256" key="3">
    <source>
        <dbReference type="ARBA" id="ARBA00022723"/>
    </source>
</evidence>
<comment type="caution">
    <text evidence="8">The sequence shown here is derived from an EMBL/GenBank/DDBJ whole genome shotgun (WGS) entry which is preliminary data.</text>
</comment>
<dbReference type="SUPFAM" id="SSF51338">
    <property type="entry name" value="Composite domain of metallo-dependent hydrolases"/>
    <property type="match status" value="2"/>
</dbReference>
<name>A0A942E4I6_9HYPH</name>
<accession>A0A942E4I6</accession>
<proteinExistence type="inferred from homology"/>